<dbReference type="OrthoDB" id="2523323at2759"/>
<evidence type="ECO:0000313" key="3">
    <source>
        <dbReference type="Proteomes" id="UP000777482"/>
    </source>
</evidence>
<evidence type="ECO:0008006" key="4">
    <source>
        <dbReference type="Google" id="ProtNLM"/>
    </source>
</evidence>
<accession>A0A9P6W4X8</accession>
<proteinExistence type="predicted"/>
<protein>
    <recommendedName>
        <fullName evidence="4">CsbD-like domain-containing protein</fullName>
    </recommendedName>
</protein>
<evidence type="ECO:0000313" key="2">
    <source>
        <dbReference type="EMBL" id="KAG0663896.1"/>
    </source>
</evidence>
<feature type="region of interest" description="Disordered" evidence="1">
    <location>
        <begin position="1"/>
        <end position="109"/>
    </location>
</feature>
<feature type="compositionally biased region" description="Basic and acidic residues" evidence="1">
    <location>
        <begin position="48"/>
        <end position="77"/>
    </location>
</feature>
<dbReference type="Proteomes" id="UP000777482">
    <property type="component" value="Unassembled WGS sequence"/>
</dbReference>
<comment type="caution">
    <text evidence="2">The sequence shown here is derived from an EMBL/GenBank/DDBJ whole genome shotgun (WGS) entry which is preliminary data.</text>
</comment>
<keyword evidence="3" id="KW-1185">Reference proteome</keyword>
<evidence type="ECO:0000256" key="1">
    <source>
        <dbReference type="SAM" id="MobiDB-lite"/>
    </source>
</evidence>
<feature type="compositionally biased region" description="Low complexity" evidence="1">
    <location>
        <begin position="1"/>
        <end position="14"/>
    </location>
</feature>
<organism evidence="2 3">
    <name type="scientific">Rhodotorula mucilaginosa</name>
    <name type="common">Yeast</name>
    <name type="synonym">Rhodotorula rubra</name>
    <dbReference type="NCBI Taxonomy" id="5537"/>
    <lineage>
        <taxon>Eukaryota</taxon>
        <taxon>Fungi</taxon>
        <taxon>Dikarya</taxon>
        <taxon>Basidiomycota</taxon>
        <taxon>Pucciniomycotina</taxon>
        <taxon>Microbotryomycetes</taxon>
        <taxon>Sporidiobolales</taxon>
        <taxon>Sporidiobolaceae</taxon>
        <taxon>Rhodotorula</taxon>
    </lineage>
</organism>
<gene>
    <name evidence="2" type="ORF">C6P46_002122</name>
</gene>
<dbReference type="AlphaFoldDB" id="A0A9P6W4X8"/>
<sequence length="109" mass="11362">MSATGTQTGAPAGADYTKKDTDFNMDPSSKYAEWEQRGQGTVGANPHEGGEKPSGLDKAAGKLEEVTGKAMGDKELQARGLADQGKGTANKMQDLKTEAGGNVSYPDRV</sequence>
<dbReference type="EMBL" id="PUHQ01000017">
    <property type="protein sequence ID" value="KAG0663896.1"/>
    <property type="molecule type" value="Genomic_DNA"/>
</dbReference>
<reference evidence="2 3" key="1">
    <citation type="submission" date="2020-11" db="EMBL/GenBank/DDBJ databases">
        <title>Kefir isolates.</title>
        <authorList>
            <person name="Marcisauskas S."/>
            <person name="Kim Y."/>
            <person name="Blasche S."/>
        </authorList>
    </citation>
    <scope>NUCLEOTIDE SEQUENCE [LARGE SCALE GENOMIC DNA]</scope>
    <source>
        <strain evidence="2 3">KR</strain>
    </source>
</reference>
<name>A0A9P6W4X8_RHOMI</name>